<protein>
    <submittedName>
        <fullName evidence="2">Transketolase C-terminal domain-containing protein</fullName>
    </submittedName>
</protein>
<dbReference type="InterPro" id="IPR033248">
    <property type="entry name" value="Transketolase_C"/>
</dbReference>
<dbReference type="SUPFAM" id="SSF52922">
    <property type="entry name" value="TK C-terminal domain-like"/>
    <property type="match status" value="1"/>
</dbReference>
<name>A0ABW5MYP8_9FLAO</name>
<keyword evidence="3" id="KW-1185">Reference proteome</keyword>
<dbReference type="PANTHER" id="PTHR43825:SF1">
    <property type="entry name" value="TRANSKETOLASE-LIKE PYRIMIDINE-BINDING DOMAIN-CONTAINING PROTEIN"/>
    <property type="match status" value="1"/>
</dbReference>
<dbReference type="Pfam" id="PF02780">
    <property type="entry name" value="Transketolase_C"/>
    <property type="match status" value="1"/>
</dbReference>
<accession>A0ABW5MYP8</accession>
<dbReference type="Proteomes" id="UP001597526">
    <property type="component" value="Unassembled WGS sequence"/>
</dbReference>
<reference evidence="3" key="1">
    <citation type="journal article" date="2019" name="Int. J. Syst. Evol. Microbiol.">
        <title>The Global Catalogue of Microorganisms (GCM) 10K type strain sequencing project: providing services to taxonomists for standard genome sequencing and annotation.</title>
        <authorList>
            <consortium name="The Broad Institute Genomics Platform"/>
            <consortium name="The Broad Institute Genome Sequencing Center for Infectious Disease"/>
            <person name="Wu L."/>
            <person name="Ma J."/>
        </authorList>
    </citation>
    <scope>NUCLEOTIDE SEQUENCE [LARGE SCALE GENOMIC DNA]</scope>
    <source>
        <strain evidence="3">KCTC 52368</strain>
    </source>
</reference>
<dbReference type="InterPro" id="IPR009014">
    <property type="entry name" value="Transketo_C/PFOR_II"/>
</dbReference>
<dbReference type="EMBL" id="JBHULB010000077">
    <property type="protein sequence ID" value="MFD2588340.1"/>
    <property type="molecule type" value="Genomic_DNA"/>
</dbReference>
<dbReference type="InterPro" id="IPR051157">
    <property type="entry name" value="PDH/Transketolase"/>
</dbReference>
<comment type="caution">
    <text evidence="2">The sequence shown here is derived from an EMBL/GenBank/DDBJ whole genome shotgun (WGS) entry which is preliminary data.</text>
</comment>
<evidence type="ECO:0000313" key="3">
    <source>
        <dbReference type="Proteomes" id="UP001597526"/>
    </source>
</evidence>
<feature type="domain" description="Transketolase C-terminal" evidence="1">
    <location>
        <begin position="2"/>
        <end position="90"/>
    </location>
</feature>
<evidence type="ECO:0000313" key="2">
    <source>
        <dbReference type="EMBL" id="MFD2588340.1"/>
    </source>
</evidence>
<dbReference type="Gene3D" id="3.40.50.920">
    <property type="match status" value="1"/>
</dbReference>
<organism evidence="2 3">
    <name type="scientific">Croceitalea marina</name>
    <dbReference type="NCBI Taxonomy" id="1775166"/>
    <lineage>
        <taxon>Bacteria</taxon>
        <taxon>Pseudomonadati</taxon>
        <taxon>Bacteroidota</taxon>
        <taxon>Flavobacteriia</taxon>
        <taxon>Flavobacteriales</taxon>
        <taxon>Flavobacteriaceae</taxon>
        <taxon>Croceitalea</taxon>
    </lineage>
</organism>
<dbReference type="RefSeq" id="WP_377767877.1">
    <property type="nucleotide sequence ID" value="NZ_JBHULB010000077.1"/>
</dbReference>
<gene>
    <name evidence="2" type="ORF">ACFSQJ_15480</name>
</gene>
<dbReference type="PANTHER" id="PTHR43825">
    <property type="entry name" value="PYRUVATE DEHYDROGENASE E1 COMPONENT"/>
    <property type="match status" value="1"/>
</dbReference>
<proteinExistence type="predicted"/>
<sequence length="108" mass="11878">MLGDKGMSAEVINIHTTKPLDSESILKSVEKTGAIVTTEEHNFIGGLGESIAGVLTINKLIPQEFVAVDDSFGEFGKPHLLLKKYGLDYKPIIRTAQKVINRKKNIKE</sequence>
<evidence type="ECO:0000259" key="1">
    <source>
        <dbReference type="Pfam" id="PF02780"/>
    </source>
</evidence>